<dbReference type="AlphaFoldDB" id="A0A665X5N6"/>
<reference evidence="2" key="1">
    <citation type="submission" date="2021-04" db="EMBL/GenBank/DDBJ databases">
        <authorList>
            <consortium name="Wellcome Sanger Institute Data Sharing"/>
        </authorList>
    </citation>
    <scope>NUCLEOTIDE SEQUENCE [LARGE SCALE GENOMIC DNA]</scope>
</reference>
<dbReference type="Ensembl" id="ENSENLT00000052532.1">
    <property type="protein sequence ID" value="ENSENLP00000051286.1"/>
    <property type="gene ID" value="ENSENLG00000021517.1"/>
</dbReference>
<feature type="signal peptide" evidence="1">
    <location>
        <begin position="1"/>
        <end position="24"/>
    </location>
</feature>
<name>A0A665X5N6_ECHNA</name>
<keyword evidence="1" id="KW-0732">Signal</keyword>
<evidence type="ECO:0000256" key="1">
    <source>
        <dbReference type="SAM" id="SignalP"/>
    </source>
</evidence>
<organism evidence="2 3">
    <name type="scientific">Echeneis naucrates</name>
    <name type="common">Live sharksucker</name>
    <dbReference type="NCBI Taxonomy" id="173247"/>
    <lineage>
        <taxon>Eukaryota</taxon>
        <taxon>Metazoa</taxon>
        <taxon>Chordata</taxon>
        <taxon>Craniata</taxon>
        <taxon>Vertebrata</taxon>
        <taxon>Euteleostomi</taxon>
        <taxon>Actinopterygii</taxon>
        <taxon>Neopterygii</taxon>
        <taxon>Teleostei</taxon>
        <taxon>Neoteleostei</taxon>
        <taxon>Acanthomorphata</taxon>
        <taxon>Carangaria</taxon>
        <taxon>Carangiformes</taxon>
        <taxon>Echeneidae</taxon>
        <taxon>Echeneis</taxon>
    </lineage>
</organism>
<proteinExistence type="predicted"/>
<evidence type="ECO:0000313" key="2">
    <source>
        <dbReference type="Ensembl" id="ENSENLP00000051286.1"/>
    </source>
</evidence>
<dbReference type="InParanoid" id="A0A665X5N6"/>
<keyword evidence="3" id="KW-1185">Reference proteome</keyword>
<reference evidence="2" key="2">
    <citation type="submission" date="2025-08" db="UniProtKB">
        <authorList>
            <consortium name="Ensembl"/>
        </authorList>
    </citation>
    <scope>IDENTIFICATION</scope>
</reference>
<evidence type="ECO:0000313" key="3">
    <source>
        <dbReference type="Proteomes" id="UP000472264"/>
    </source>
</evidence>
<feature type="chain" id="PRO_5025447108" evidence="1">
    <location>
        <begin position="25"/>
        <end position="141"/>
    </location>
</feature>
<accession>A0A665X5N6</accession>
<sequence>MKDKQTQATYLCLFILLLCTNCHATSNGCEEGVCLLEDWRTMAGVLGRSCPAHSWGRPARTVAERTARFDQKLMDEALLQVATLEIRIFNEAYIPHGLKVARAHHFLISMQPCHLPLLWCVDHNPSKFLRKYGEDLPIKLN</sequence>
<dbReference type="Proteomes" id="UP000472264">
    <property type="component" value="Chromosome 20"/>
</dbReference>
<reference evidence="2" key="3">
    <citation type="submission" date="2025-09" db="UniProtKB">
        <authorList>
            <consortium name="Ensembl"/>
        </authorList>
    </citation>
    <scope>IDENTIFICATION</scope>
</reference>
<protein>
    <submittedName>
        <fullName evidence="2">Uncharacterized protein</fullName>
    </submittedName>
</protein>